<accession>A0A0B7N365</accession>
<protein>
    <submittedName>
        <fullName evidence="1">Uncharacterized protein</fullName>
    </submittedName>
</protein>
<dbReference type="Proteomes" id="UP000054107">
    <property type="component" value="Unassembled WGS sequence"/>
</dbReference>
<dbReference type="AlphaFoldDB" id="A0A0B7N365"/>
<reference evidence="1 2" key="1">
    <citation type="submission" date="2014-09" db="EMBL/GenBank/DDBJ databases">
        <authorList>
            <person name="Ellenberger Sabrina"/>
        </authorList>
    </citation>
    <scope>NUCLEOTIDE SEQUENCE [LARGE SCALE GENOMIC DNA]</scope>
    <source>
        <strain evidence="1 2">CBS 412.66</strain>
    </source>
</reference>
<evidence type="ECO:0000313" key="1">
    <source>
        <dbReference type="EMBL" id="CEP09920.1"/>
    </source>
</evidence>
<sequence length="181" mass="20476">MISILHAGPGGNMNNLVHEFNWPNLEACQDLGLPLDYQYMITGTYYASTITRDVTGIQVQESSQESAETLYLRNRNAVLEAQVQKSNQQDQARITTKPVEEKTVELVAVFGGDTFDWFIGLEPTVRENWQEVKTAFLHMHAQGSDPTLIAYDELKSYKQDDKLMKVFGPEITSLLQRAGIY</sequence>
<keyword evidence="2" id="KW-1185">Reference proteome</keyword>
<dbReference type="EMBL" id="LN722741">
    <property type="protein sequence ID" value="CEP09920.1"/>
    <property type="molecule type" value="Genomic_DNA"/>
</dbReference>
<proteinExistence type="predicted"/>
<gene>
    <name evidence="1" type="primary">PARPA_03515.1 scaffold 8230</name>
</gene>
<organism evidence="1 2">
    <name type="scientific">Parasitella parasitica</name>
    <dbReference type="NCBI Taxonomy" id="35722"/>
    <lineage>
        <taxon>Eukaryota</taxon>
        <taxon>Fungi</taxon>
        <taxon>Fungi incertae sedis</taxon>
        <taxon>Mucoromycota</taxon>
        <taxon>Mucoromycotina</taxon>
        <taxon>Mucoromycetes</taxon>
        <taxon>Mucorales</taxon>
        <taxon>Mucorineae</taxon>
        <taxon>Mucoraceae</taxon>
        <taxon>Parasitella</taxon>
    </lineage>
</organism>
<name>A0A0B7N365_9FUNG</name>
<evidence type="ECO:0000313" key="2">
    <source>
        <dbReference type="Proteomes" id="UP000054107"/>
    </source>
</evidence>